<dbReference type="STRING" id="7739.C3ZH12"/>
<keyword evidence="8" id="KW-0333">Golgi apparatus</keyword>
<evidence type="ECO:0000256" key="1">
    <source>
        <dbReference type="ARBA" id="ARBA00004323"/>
    </source>
</evidence>
<keyword evidence="6" id="KW-0735">Signal-anchor</keyword>
<name>C3ZH12_BRAFL</name>
<evidence type="ECO:0000256" key="10">
    <source>
        <dbReference type="ARBA" id="ARBA00023157"/>
    </source>
</evidence>
<evidence type="ECO:0000313" key="13">
    <source>
        <dbReference type="EMBL" id="EEN48159.1"/>
    </source>
</evidence>
<dbReference type="PANTHER" id="PTHR11987:SF53">
    <property type="entry name" value="ALPHA-2,8-SIALYLTRANSFERASE 8F-LIKE"/>
    <property type="match status" value="1"/>
</dbReference>
<dbReference type="InterPro" id="IPR038578">
    <property type="entry name" value="GT29-like_sf"/>
</dbReference>
<proteinExistence type="inferred from homology"/>
<dbReference type="GO" id="GO:0008373">
    <property type="term" value="F:sialyltransferase activity"/>
    <property type="evidence" value="ECO:0007669"/>
    <property type="project" value="InterPro"/>
</dbReference>
<dbReference type="InParanoid" id="C3ZH12"/>
<dbReference type="InterPro" id="IPR012163">
    <property type="entry name" value="Sialyl_trans"/>
</dbReference>
<dbReference type="Gene3D" id="3.90.1480.20">
    <property type="entry name" value="Glycosyl transferase family 29"/>
    <property type="match status" value="1"/>
</dbReference>
<dbReference type="PANTHER" id="PTHR11987">
    <property type="entry name" value="ALPHA-2,8-SIALYLTRANSFERASE"/>
    <property type="match status" value="1"/>
</dbReference>
<dbReference type="Pfam" id="PF00777">
    <property type="entry name" value="Glyco_transf_29"/>
    <property type="match status" value="1"/>
</dbReference>
<evidence type="ECO:0000256" key="2">
    <source>
        <dbReference type="ARBA" id="ARBA00006003"/>
    </source>
</evidence>
<dbReference type="InterPro" id="IPR001675">
    <property type="entry name" value="Glyco_trans_29"/>
</dbReference>
<evidence type="ECO:0000256" key="9">
    <source>
        <dbReference type="ARBA" id="ARBA00023136"/>
    </source>
</evidence>
<evidence type="ECO:0000256" key="12">
    <source>
        <dbReference type="PIRSR" id="PIRSR005557-2"/>
    </source>
</evidence>
<evidence type="ECO:0000256" key="6">
    <source>
        <dbReference type="ARBA" id="ARBA00022968"/>
    </source>
</evidence>
<evidence type="ECO:0000256" key="5">
    <source>
        <dbReference type="ARBA" id="ARBA00022692"/>
    </source>
</evidence>
<sequence length="271" mass="30880">MTTCYRNATSKLHPDKKFRRGPHWPKSCLRKTKSKKPCPPSDYKIGHYRTCAVVGNGGILLGSHCGADIDAKGYVIRIDVPAVTGFEKDVGQRTDMTVLNMDTPKRLEISSGLKNRSMDRYESRLRKINGTVLLAHRKSHPYLKKASQRYHVSFVLLTSASTFKSATRINPIASKIARKRYRKNHPSTGLATVLIATTFCDRLFLYGFFPFDQDENKRPIPYHYYPDDGVRQKPIAKDKKHHMDAEYKFYKGMNQSSRGVLKLHIGECGNL</sequence>
<feature type="disulfide bond" evidence="12">
    <location>
        <begin position="51"/>
        <end position="200"/>
    </location>
</feature>
<gene>
    <name evidence="13" type="ORF">BRAFLDRAFT_85020</name>
</gene>
<comment type="similarity">
    <text evidence="2">Belongs to the glycosyltransferase 29 family.</text>
</comment>
<keyword evidence="3" id="KW-0328">Glycosyltransferase</keyword>
<protein>
    <submittedName>
        <fullName evidence="13">Uncharacterized protein</fullName>
    </submittedName>
</protein>
<evidence type="ECO:0000256" key="11">
    <source>
        <dbReference type="ARBA" id="ARBA00023180"/>
    </source>
</evidence>
<dbReference type="AlphaFoldDB" id="C3ZH12"/>
<dbReference type="eggNOG" id="KOG2692">
    <property type="taxonomic scope" value="Eukaryota"/>
</dbReference>
<keyword evidence="5" id="KW-0812">Transmembrane</keyword>
<dbReference type="EMBL" id="GG666621">
    <property type="protein sequence ID" value="EEN48159.1"/>
    <property type="molecule type" value="Genomic_DNA"/>
</dbReference>
<evidence type="ECO:0000256" key="3">
    <source>
        <dbReference type="ARBA" id="ARBA00022676"/>
    </source>
</evidence>
<keyword evidence="10" id="KW-1015">Disulfide bond</keyword>
<organism>
    <name type="scientific">Branchiostoma floridae</name>
    <name type="common">Florida lancelet</name>
    <name type="synonym">Amphioxus</name>
    <dbReference type="NCBI Taxonomy" id="7739"/>
    <lineage>
        <taxon>Eukaryota</taxon>
        <taxon>Metazoa</taxon>
        <taxon>Chordata</taxon>
        <taxon>Cephalochordata</taxon>
        <taxon>Leptocardii</taxon>
        <taxon>Amphioxiformes</taxon>
        <taxon>Branchiostomatidae</taxon>
        <taxon>Branchiostoma</taxon>
    </lineage>
</organism>
<accession>C3ZH12</accession>
<keyword evidence="4" id="KW-0808">Transferase</keyword>
<dbReference type="InterPro" id="IPR050943">
    <property type="entry name" value="Glycosyltr_29_Sialyltrsf"/>
</dbReference>
<keyword evidence="7" id="KW-1133">Transmembrane helix</keyword>
<reference evidence="13" key="1">
    <citation type="journal article" date="2008" name="Nature">
        <title>The amphioxus genome and the evolution of the chordate karyotype.</title>
        <authorList>
            <consortium name="US DOE Joint Genome Institute (JGI-PGF)"/>
            <person name="Putnam N.H."/>
            <person name="Butts T."/>
            <person name="Ferrier D.E.K."/>
            <person name="Furlong R.F."/>
            <person name="Hellsten U."/>
            <person name="Kawashima T."/>
            <person name="Robinson-Rechavi M."/>
            <person name="Shoguchi E."/>
            <person name="Terry A."/>
            <person name="Yu J.-K."/>
            <person name="Benito-Gutierrez E.L."/>
            <person name="Dubchak I."/>
            <person name="Garcia-Fernandez J."/>
            <person name="Gibson-Brown J.J."/>
            <person name="Grigoriev I.V."/>
            <person name="Horton A.C."/>
            <person name="de Jong P.J."/>
            <person name="Jurka J."/>
            <person name="Kapitonov V.V."/>
            <person name="Kohara Y."/>
            <person name="Kuroki Y."/>
            <person name="Lindquist E."/>
            <person name="Lucas S."/>
            <person name="Osoegawa K."/>
            <person name="Pennacchio L.A."/>
            <person name="Salamov A.A."/>
            <person name="Satou Y."/>
            <person name="Sauka-Spengler T."/>
            <person name="Schmutz J."/>
            <person name="Shin-I T."/>
            <person name="Toyoda A."/>
            <person name="Bronner-Fraser M."/>
            <person name="Fujiyama A."/>
            <person name="Holland L.Z."/>
            <person name="Holland P.W.H."/>
            <person name="Satoh N."/>
            <person name="Rokhsar D.S."/>
        </authorList>
    </citation>
    <scope>NUCLEOTIDE SEQUENCE [LARGE SCALE GENOMIC DNA]</scope>
    <source>
        <strain evidence="13">S238N-H82</strain>
        <tissue evidence="13">Testes</tissue>
    </source>
</reference>
<evidence type="ECO:0000256" key="4">
    <source>
        <dbReference type="ARBA" id="ARBA00022679"/>
    </source>
</evidence>
<keyword evidence="9" id="KW-0472">Membrane</keyword>
<comment type="subcellular location">
    <subcellularLocation>
        <location evidence="1">Golgi apparatus membrane</location>
        <topology evidence="1">Single-pass type II membrane protein</topology>
    </subcellularLocation>
</comment>
<dbReference type="CDD" id="cd23963">
    <property type="entry name" value="GT29_ST8SIA"/>
    <property type="match status" value="1"/>
</dbReference>
<keyword evidence="11" id="KW-0325">Glycoprotein</keyword>
<evidence type="ECO:0000256" key="7">
    <source>
        <dbReference type="ARBA" id="ARBA00022989"/>
    </source>
</evidence>
<dbReference type="PIRSF" id="PIRSF005557">
    <property type="entry name" value="Sialyl_trans"/>
    <property type="match status" value="1"/>
</dbReference>
<dbReference type="GO" id="GO:0000139">
    <property type="term" value="C:Golgi membrane"/>
    <property type="evidence" value="ECO:0007669"/>
    <property type="project" value="UniProtKB-SubCell"/>
</dbReference>
<evidence type="ECO:0000256" key="8">
    <source>
        <dbReference type="ARBA" id="ARBA00023034"/>
    </source>
</evidence>